<dbReference type="AlphaFoldDB" id="A0A1H3MZC1"/>
<dbReference type="Pfam" id="PF05138">
    <property type="entry name" value="PaaA_PaaC"/>
    <property type="match status" value="1"/>
</dbReference>
<keyword evidence="2" id="KW-1185">Reference proteome</keyword>
<dbReference type="InterPro" id="IPR012347">
    <property type="entry name" value="Ferritin-like"/>
</dbReference>
<evidence type="ECO:0000313" key="1">
    <source>
        <dbReference type="EMBL" id="SDY81992.1"/>
    </source>
</evidence>
<dbReference type="GO" id="GO:0010124">
    <property type="term" value="P:phenylacetate catabolic process"/>
    <property type="evidence" value="ECO:0007669"/>
    <property type="project" value="InterPro"/>
</dbReference>
<dbReference type="SUPFAM" id="SSF47240">
    <property type="entry name" value="Ferritin-like"/>
    <property type="match status" value="1"/>
</dbReference>
<dbReference type="InterPro" id="IPR009078">
    <property type="entry name" value="Ferritin-like_SF"/>
</dbReference>
<dbReference type="PANTHER" id="PTHR30458:SF0">
    <property type="entry name" value="1,2-PHENYLACETYL-COA EPOXIDASE, SUBUNIT C"/>
    <property type="match status" value="1"/>
</dbReference>
<dbReference type="NCBIfam" id="TIGR02158">
    <property type="entry name" value="PA_CoA_Oxy3"/>
    <property type="match status" value="1"/>
</dbReference>
<dbReference type="InterPro" id="IPR007814">
    <property type="entry name" value="PaaA_PaaC"/>
</dbReference>
<dbReference type="PIRSF" id="PIRSF037834">
    <property type="entry name" value="PA_CoA_Oase3"/>
    <property type="match status" value="1"/>
</dbReference>
<accession>A0A1H3MZC1</accession>
<reference evidence="1 2" key="1">
    <citation type="submission" date="2016-10" db="EMBL/GenBank/DDBJ databases">
        <authorList>
            <person name="de Groot N.N."/>
        </authorList>
    </citation>
    <scope>NUCLEOTIDE SEQUENCE [LARGE SCALE GENOMIC DNA]</scope>
    <source>
        <strain evidence="1 2">CGMCC 4.3491</strain>
    </source>
</reference>
<dbReference type="Gene3D" id="1.20.1260.10">
    <property type="match status" value="1"/>
</dbReference>
<gene>
    <name evidence="1" type="ORF">SAMN05216554_1628</name>
</gene>
<protein>
    <submittedName>
        <fullName evidence="1">Ring-1,2-phenylacetyl-CoA epoxidase subunit PaaC</fullName>
    </submittedName>
</protein>
<dbReference type="RefSeq" id="WP_407650955.1">
    <property type="nucleotide sequence ID" value="NZ_FNPZ01000001.1"/>
</dbReference>
<sequence>MIPTTNRSASTALTPEAIAESIAADETVASEPVALYALGLGDDALVLAHRLGEWITHAPELEEDVALGNIGLDLLGHARSLLTYAGSAWGTSEDDLAYFRGESEFRNRQLFEQPNGDFAHTIARQLFASVYFDGLYRALRRSTDPTLAAIAAKATKEVDYHLDHSVQWLLRLGLGTEESHRRMQRGLDAMWPFVGELFRAETGLPEGGVAHVPLDVTDGGTLGGVVVDLEPLRSAFDEIVPRLITDAGLTVPTVPFARGGGREGRHTEALGPMLAEMQVLARAHPGVTW</sequence>
<dbReference type="EMBL" id="FNPZ01000001">
    <property type="protein sequence ID" value="SDY81992.1"/>
    <property type="molecule type" value="Genomic_DNA"/>
</dbReference>
<dbReference type="GO" id="GO:0005829">
    <property type="term" value="C:cytosol"/>
    <property type="evidence" value="ECO:0007669"/>
    <property type="project" value="TreeGrafter"/>
</dbReference>
<dbReference type="Proteomes" id="UP000198891">
    <property type="component" value="Unassembled WGS sequence"/>
</dbReference>
<dbReference type="STRING" id="381665.SAMN05216554_1628"/>
<evidence type="ECO:0000313" key="2">
    <source>
        <dbReference type="Proteomes" id="UP000198891"/>
    </source>
</evidence>
<dbReference type="PANTHER" id="PTHR30458">
    <property type="entry name" value="PHENYLACETIC ACID DEGRADATION PROTEIN PAA"/>
    <property type="match status" value="1"/>
</dbReference>
<name>A0A1H3MZC1_9MICO</name>
<dbReference type="InterPro" id="IPR011882">
    <property type="entry name" value="PaaC"/>
</dbReference>
<proteinExistence type="predicted"/>
<organism evidence="1 2">
    <name type="scientific">Herbiconiux ginsengi</name>
    <dbReference type="NCBI Taxonomy" id="381665"/>
    <lineage>
        <taxon>Bacteria</taxon>
        <taxon>Bacillati</taxon>
        <taxon>Actinomycetota</taxon>
        <taxon>Actinomycetes</taxon>
        <taxon>Micrococcales</taxon>
        <taxon>Microbacteriaceae</taxon>
        <taxon>Herbiconiux</taxon>
    </lineage>
</organism>
<dbReference type="InterPro" id="IPR052703">
    <property type="entry name" value="Aromatic_CoA_ox/epox"/>
</dbReference>